<dbReference type="SUPFAM" id="SSF53474">
    <property type="entry name" value="alpha/beta-Hydrolases"/>
    <property type="match status" value="1"/>
</dbReference>
<dbReference type="Gene3D" id="3.40.50.1820">
    <property type="entry name" value="alpha/beta hydrolase"/>
    <property type="match status" value="1"/>
</dbReference>
<dbReference type="InterPro" id="IPR022742">
    <property type="entry name" value="Hydrolase_4"/>
</dbReference>
<evidence type="ECO:0000256" key="1">
    <source>
        <dbReference type="ARBA" id="ARBA00022801"/>
    </source>
</evidence>
<evidence type="ECO:0000313" key="5">
    <source>
        <dbReference type="Proteomes" id="UP000278907"/>
    </source>
</evidence>
<dbReference type="InterPro" id="IPR050261">
    <property type="entry name" value="FrsA_esterase"/>
</dbReference>
<dbReference type="Pfam" id="PF12146">
    <property type="entry name" value="Hydrolase_4"/>
    <property type="match status" value="1"/>
</dbReference>
<feature type="domain" description="Serine aminopeptidase S33" evidence="3">
    <location>
        <begin position="74"/>
        <end position="187"/>
    </location>
</feature>
<feature type="compositionally biased region" description="Low complexity" evidence="2">
    <location>
        <begin position="294"/>
        <end position="308"/>
    </location>
</feature>
<dbReference type="PANTHER" id="PTHR22946">
    <property type="entry name" value="DIENELACTONE HYDROLASE DOMAIN-CONTAINING PROTEIN-RELATED"/>
    <property type="match status" value="1"/>
</dbReference>
<proteinExistence type="predicted"/>
<name>A0ABX9QG95_9BACT</name>
<sequence length="333" mass="36034">MRWGRLLGVLVVLPCLLVALALFGRAAWRSEQYFHYPKPVAVLPADLASASAREVTLRTEDGVELRGWYVPSRNKAAWVLAHGLSQTRVDLLPEARVLRDAGYGVLLFDLRAHGQSGGETSTWGDKERMDVRSALEFVRAQPDVDPSRVGALGFSIGSAAVAEVAAKDPKVAAVVLLSPFNTLRLAAAYDFRRFGVVTQTGALLPFWRRGIQLEQVRTLDAVDHIRPRPLLIVAGTEESGQVLLDELFAHVGLYAQTWRIPGASHGNFAATAPEEYPRRLRAFADEALKAGPVAEDAAAVEPAPAVKAPGKKKAPAKKPSRKTKAGAGERTGR</sequence>
<keyword evidence="1 4" id="KW-0378">Hydrolase</keyword>
<accession>A0ABX9QG95</accession>
<evidence type="ECO:0000256" key="2">
    <source>
        <dbReference type="SAM" id="MobiDB-lite"/>
    </source>
</evidence>
<evidence type="ECO:0000313" key="4">
    <source>
        <dbReference type="EMBL" id="RKI06421.1"/>
    </source>
</evidence>
<dbReference type="InterPro" id="IPR029058">
    <property type="entry name" value="AB_hydrolase_fold"/>
</dbReference>
<evidence type="ECO:0000259" key="3">
    <source>
        <dbReference type="Pfam" id="PF12146"/>
    </source>
</evidence>
<comment type="caution">
    <text evidence="4">The sequence shown here is derived from an EMBL/GenBank/DDBJ whole genome shotgun (WGS) entry which is preliminary data.</text>
</comment>
<feature type="compositionally biased region" description="Basic residues" evidence="2">
    <location>
        <begin position="309"/>
        <end position="324"/>
    </location>
</feature>
<organism evidence="4 5">
    <name type="scientific">Corallococcus praedator</name>
    <dbReference type="NCBI Taxonomy" id="2316724"/>
    <lineage>
        <taxon>Bacteria</taxon>
        <taxon>Pseudomonadati</taxon>
        <taxon>Myxococcota</taxon>
        <taxon>Myxococcia</taxon>
        <taxon>Myxococcales</taxon>
        <taxon>Cystobacterineae</taxon>
        <taxon>Myxococcaceae</taxon>
        <taxon>Corallococcus</taxon>
    </lineage>
</organism>
<gene>
    <name evidence="4" type="ORF">D7Y13_20240</name>
</gene>
<dbReference type="EMBL" id="RAWI01000151">
    <property type="protein sequence ID" value="RKI06421.1"/>
    <property type="molecule type" value="Genomic_DNA"/>
</dbReference>
<dbReference type="Proteomes" id="UP000278907">
    <property type="component" value="Unassembled WGS sequence"/>
</dbReference>
<keyword evidence="5" id="KW-1185">Reference proteome</keyword>
<feature type="region of interest" description="Disordered" evidence="2">
    <location>
        <begin position="294"/>
        <end position="333"/>
    </location>
</feature>
<reference evidence="4 5" key="1">
    <citation type="submission" date="2018-09" db="EMBL/GenBank/DDBJ databases">
        <authorList>
            <person name="Livingstone P.G."/>
            <person name="Whitworth D.E."/>
        </authorList>
    </citation>
    <scope>NUCLEOTIDE SEQUENCE [LARGE SCALE GENOMIC DNA]</scope>
    <source>
        <strain evidence="4 5">CA031B</strain>
    </source>
</reference>
<protein>
    <submittedName>
        <fullName evidence="4">Alpha/beta fold hydrolase</fullName>
    </submittedName>
</protein>
<dbReference type="PANTHER" id="PTHR22946:SF9">
    <property type="entry name" value="POLYKETIDE TRANSFERASE AF380"/>
    <property type="match status" value="1"/>
</dbReference>
<dbReference type="GO" id="GO:0016787">
    <property type="term" value="F:hydrolase activity"/>
    <property type="evidence" value="ECO:0007669"/>
    <property type="project" value="UniProtKB-KW"/>
</dbReference>